<reference evidence="1" key="1">
    <citation type="journal article" date="2022" name="bioRxiv">
        <title>Sequencing and chromosome-scale assembly of the giantPleurodeles waltlgenome.</title>
        <authorList>
            <person name="Brown T."/>
            <person name="Elewa A."/>
            <person name="Iarovenko S."/>
            <person name="Subramanian E."/>
            <person name="Araus A.J."/>
            <person name="Petzold A."/>
            <person name="Susuki M."/>
            <person name="Suzuki K.-i.T."/>
            <person name="Hayashi T."/>
            <person name="Toyoda A."/>
            <person name="Oliveira C."/>
            <person name="Osipova E."/>
            <person name="Leigh N.D."/>
            <person name="Simon A."/>
            <person name="Yun M.H."/>
        </authorList>
    </citation>
    <scope>NUCLEOTIDE SEQUENCE</scope>
    <source>
        <strain evidence="1">20211129_DDA</strain>
        <tissue evidence="1">Liver</tissue>
    </source>
</reference>
<keyword evidence="2" id="KW-1185">Reference proteome</keyword>
<organism evidence="1 2">
    <name type="scientific">Pleurodeles waltl</name>
    <name type="common">Iberian ribbed newt</name>
    <dbReference type="NCBI Taxonomy" id="8319"/>
    <lineage>
        <taxon>Eukaryota</taxon>
        <taxon>Metazoa</taxon>
        <taxon>Chordata</taxon>
        <taxon>Craniata</taxon>
        <taxon>Vertebrata</taxon>
        <taxon>Euteleostomi</taxon>
        <taxon>Amphibia</taxon>
        <taxon>Batrachia</taxon>
        <taxon>Caudata</taxon>
        <taxon>Salamandroidea</taxon>
        <taxon>Salamandridae</taxon>
        <taxon>Pleurodelinae</taxon>
        <taxon>Pleurodeles</taxon>
    </lineage>
</organism>
<gene>
    <name evidence="1" type="ORF">NDU88_002592</name>
</gene>
<name>A0AAV7SCG3_PLEWA</name>
<evidence type="ECO:0000313" key="2">
    <source>
        <dbReference type="Proteomes" id="UP001066276"/>
    </source>
</evidence>
<dbReference type="AlphaFoldDB" id="A0AAV7SCG3"/>
<sequence length="126" mass="14153">MREHGSRHSILFSVAAIQGVGAPRRSLHDVNSKEAVWDDWPDLTVLVDNAVASKMATYYRRNDLLAARVSGLTTVAQLVRPADVLRVKNAGLRSTLLFVHACEEKFQKEAEDYEVYHVFRGTRNAT</sequence>
<dbReference type="Proteomes" id="UP001066276">
    <property type="component" value="Chromosome 4_2"/>
</dbReference>
<protein>
    <submittedName>
        <fullName evidence="1">Uncharacterized protein</fullName>
    </submittedName>
</protein>
<accession>A0AAV7SCG3</accession>
<proteinExistence type="predicted"/>
<evidence type="ECO:0000313" key="1">
    <source>
        <dbReference type="EMBL" id="KAJ1162114.1"/>
    </source>
</evidence>
<comment type="caution">
    <text evidence="1">The sequence shown here is derived from an EMBL/GenBank/DDBJ whole genome shotgun (WGS) entry which is preliminary data.</text>
</comment>
<dbReference type="EMBL" id="JANPWB010000008">
    <property type="protein sequence ID" value="KAJ1162114.1"/>
    <property type="molecule type" value="Genomic_DNA"/>
</dbReference>